<protein>
    <submittedName>
        <fullName evidence="2">Protein ynjB</fullName>
    </submittedName>
</protein>
<evidence type="ECO:0000313" key="3">
    <source>
        <dbReference type="Proteomes" id="UP000053586"/>
    </source>
</evidence>
<dbReference type="AlphaFoldDB" id="H5TF39"/>
<gene>
    <name evidence="2" type="primary">ynjB</name>
    <name evidence="2" type="ORF">GPUN_2852</name>
</gene>
<evidence type="ECO:0000313" key="2">
    <source>
        <dbReference type="EMBL" id="GAB56966.1"/>
    </source>
</evidence>
<dbReference type="InterPro" id="IPR006059">
    <property type="entry name" value="SBP"/>
</dbReference>
<proteinExistence type="predicted"/>
<organism evidence="2 3">
    <name type="scientific">Glaciecola punicea ACAM 611</name>
    <dbReference type="NCBI Taxonomy" id="1121923"/>
    <lineage>
        <taxon>Bacteria</taxon>
        <taxon>Pseudomonadati</taxon>
        <taxon>Pseudomonadota</taxon>
        <taxon>Gammaproteobacteria</taxon>
        <taxon>Alteromonadales</taxon>
        <taxon>Alteromonadaceae</taxon>
        <taxon>Glaciecola</taxon>
    </lineage>
</organism>
<name>H5TF39_9ALTE</name>
<reference evidence="2 3" key="2">
    <citation type="journal article" date="2017" name="Antonie Van Leeuwenhoek">
        <title>Rhizobium rhizosphaerae sp. nov., a novel species isolated from rice rhizosphere.</title>
        <authorList>
            <person name="Zhao J.J."/>
            <person name="Zhang J."/>
            <person name="Zhang R.J."/>
            <person name="Zhang C.W."/>
            <person name="Yin H.Q."/>
            <person name="Zhang X.X."/>
        </authorList>
    </citation>
    <scope>NUCLEOTIDE SEQUENCE [LARGE SCALE GENOMIC DNA]</scope>
    <source>
        <strain evidence="2 3">ACAM 611</strain>
    </source>
</reference>
<dbReference type="Gene3D" id="3.40.190.10">
    <property type="entry name" value="Periplasmic binding protein-like II"/>
    <property type="match status" value="2"/>
</dbReference>
<accession>H5TF39</accession>
<comment type="caution">
    <text evidence="2">The sequence shown here is derived from an EMBL/GenBank/DDBJ whole genome shotgun (WGS) entry which is preliminary data.</text>
</comment>
<feature type="compositionally biased region" description="Low complexity" evidence="1">
    <location>
        <begin position="410"/>
        <end position="422"/>
    </location>
</feature>
<reference evidence="2 3" key="1">
    <citation type="journal article" date="2012" name="J. Bacteriol.">
        <title>Genome sequence of proteorhodopsin-containing sea ice bacterium Glaciecola punicea ACAM 611T.</title>
        <authorList>
            <person name="Qin Q.-L."/>
            <person name="Xie B.-B."/>
            <person name="Shu Y.-L."/>
            <person name="Rong J.-C."/>
            <person name="Zhao D.-L."/>
            <person name="Zhang X.-Y."/>
            <person name="Chen X.-L."/>
            <person name="Zhou B.-C."/>
            <person name="Zhanga Y.-Z."/>
        </authorList>
    </citation>
    <scope>NUCLEOTIDE SEQUENCE [LARGE SCALE GENOMIC DNA]</scope>
    <source>
        <strain evidence="2 3">ACAM 611</strain>
    </source>
</reference>
<dbReference type="EMBL" id="BAET01000033">
    <property type="protein sequence ID" value="GAB56966.1"/>
    <property type="molecule type" value="Genomic_DNA"/>
</dbReference>
<keyword evidence="3" id="KW-1185">Reference proteome</keyword>
<sequence>MRVMENKPSYLIFMWILLLFCPLISAQGALKTLKTLKTLEPLKAPLLIDTQAIDTKASVTQTQFTQLVQQARGQSVYFYAWGGDPQVNRYLQWVAQRVNTLYAINMQHVKLAQTSDAVSRVLAEASAGNTTAGQVDLLWINGLNFATMAQNNLLEAQWLGLLPNFALTNPDQNPAVTMDFGMPTNGMEAPWGKAALTFYYDSAHTSSPPKTLPALLRWSKLNPGRFTYAKPPDFLGLSFLKYALIILSQQQEPAILAQLYEPPTAQSQALVLAPLWQFLDQLHPYLWRKGQYFLSNGASIRRLVDDSELTLGFTFSGGDIPGAVERFELPLSIKSYAMKDGSLSNVHFVTIPFNAQHKAAAKVVANFLMSPEAQAKKQQPSNWGDRTVLDLSMLSPEQQLMFHPSKRHPSALPANNSSPSLSEPHPSWNAVITTQWEKRYGAKQ</sequence>
<dbReference type="SUPFAM" id="SSF53850">
    <property type="entry name" value="Periplasmic binding protein-like II"/>
    <property type="match status" value="1"/>
</dbReference>
<dbReference type="PANTHER" id="PTHR42779">
    <property type="entry name" value="PROTEIN YNJB"/>
    <property type="match status" value="1"/>
</dbReference>
<dbReference type="NCBIfam" id="NF008633">
    <property type="entry name" value="PRK11622.1"/>
    <property type="match status" value="1"/>
</dbReference>
<feature type="region of interest" description="Disordered" evidence="1">
    <location>
        <begin position="403"/>
        <end position="429"/>
    </location>
</feature>
<dbReference type="Pfam" id="PF13416">
    <property type="entry name" value="SBP_bac_8"/>
    <property type="match status" value="1"/>
</dbReference>
<dbReference type="InterPro" id="IPR027020">
    <property type="entry name" value="YnjB"/>
</dbReference>
<dbReference type="Proteomes" id="UP000053586">
    <property type="component" value="Unassembled WGS sequence"/>
</dbReference>
<dbReference type="eggNOG" id="COG4134">
    <property type="taxonomic scope" value="Bacteria"/>
</dbReference>
<dbReference type="PIRSF" id="PIRSF029172">
    <property type="entry name" value="UCP029172_ABC_sbc_YnjB"/>
    <property type="match status" value="1"/>
</dbReference>
<evidence type="ECO:0000256" key="1">
    <source>
        <dbReference type="SAM" id="MobiDB-lite"/>
    </source>
</evidence>
<dbReference type="PANTHER" id="PTHR42779:SF1">
    <property type="entry name" value="PROTEIN YNJB"/>
    <property type="match status" value="1"/>
</dbReference>
<dbReference type="STRING" id="56804.BAE46_03055"/>